<gene>
    <name evidence="1" type="ORF">GSTENG00007369001</name>
</gene>
<dbReference type="AlphaFoldDB" id="Q4T4D9"/>
<proteinExistence type="predicted"/>
<protein>
    <submittedName>
        <fullName evidence="1">(spotted green pufferfish) hypothetical protein</fullName>
    </submittedName>
</protein>
<dbReference type="OrthoDB" id="10559310at2759"/>
<organism evidence="1">
    <name type="scientific">Tetraodon nigroviridis</name>
    <name type="common">Spotted green pufferfish</name>
    <name type="synonym">Chelonodon nigroviridis</name>
    <dbReference type="NCBI Taxonomy" id="99883"/>
    <lineage>
        <taxon>Eukaryota</taxon>
        <taxon>Metazoa</taxon>
        <taxon>Chordata</taxon>
        <taxon>Craniata</taxon>
        <taxon>Vertebrata</taxon>
        <taxon>Euteleostomi</taxon>
        <taxon>Actinopterygii</taxon>
        <taxon>Neopterygii</taxon>
        <taxon>Teleostei</taxon>
        <taxon>Neoteleostei</taxon>
        <taxon>Acanthomorphata</taxon>
        <taxon>Eupercaria</taxon>
        <taxon>Tetraodontiformes</taxon>
        <taxon>Tetradontoidea</taxon>
        <taxon>Tetraodontidae</taxon>
        <taxon>Tetraodon</taxon>
    </lineage>
</organism>
<dbReference type="EMBL" id="CAAE01009695">
    <property type="protein sequence ID" value="CAF92243.1"/>
    <property type="molecule type" value="Genomic_DNA"/>
</dbReference>
<reference evidence="1" key="1">
    <citation type="journal article" date="2004" name="Nature">
        <title>Genome duplication in the teleost fish Tetraodon nigroviridis reveals the early vertebrate proto-karyotype.</title>
        <authorList>
            <person name="Jaillon O."/>
            <person name="Aury J.-M."/>
            <person name="Brunet F."/>
            <person name="Petit J.-L."/>
            <person name="Stange-Thomann N."/>
            <person name="Mauceli E."/>
            <person name="Bouneau L."/>
            <person name="Fischer C."/>
            <person name="Ozouf-Costaz C."/>
            <person name="Bernot A."/>
            <person name="Nicaud S."/>
            <person name="Jaffe D."/>
            <person name="Fisher S."/>
            <person name="Lutfalla G."/>
            <person name="Dossat C."/>
            <person name="Segurens B."/>
            <person name="Dasilva C."/>
            <person name="Salanoubat M."/>
            <person name="Levy M."/>
            <person name="Boudet N."/>
            <person name="Castellano S."/>
            <person name="Anthouard V."/>
            <person name="Jubin C."/>
            <person name="Castelli V."/>
            <person name="Katinka M."/>
            <person name="Vacherie B."/>
            <person name="Biemont C."/>
            <person name="Skalli Z."/>
            <person name="Cattolico L."/>
            <person name="Poulain J."/>
            <person name="De Berardinis V."/>
            <person name="Cruaud C."/>
            <person name="Duprat S."/>
            <person name="Brottier P."/>
            <person name="Coutanceau J.-P."/>
            <person name="Gouzy J."/>
            <person name="Parra G."/>
            <person name="Lardier G."/>
            <person name="Chapple C."/>
            <person name="McKernan K.J."/>
            <person name="McEwan P."/>
            <person name="Bosak S."/>
            <person name="Kellis M."/>
            <person name="Volff J.-N."/>
            <person name="Guigo R."/>
            <person name="Zody M.C."/>
            <person name="Mesirov J."/>
            <person name="Lindblad-Toh K."/>
            <person name="Birren B."/>
            <person name="Nusbaum C."/>
            <person name="Kahn D."/>
            <person name="Robinson-Rechavi M."/>
            <person name="Laudet V."/>
            <person name="Schachter V."/>
            <person name="Quetier F."/>
            <person name="Saurin W."/>
            <person name="Scarpelli C."/>
            <person name="Wincker P."/>
            <person name="Lander E.S."/>
            <person name="Weissenbach J."/>
            <person name="Roest Crollius H."/>
        </authorList>
    </citation>
    <scope>NUCLEOTIDE SEQUENCE [LARGE SCALE GENOMIC DNA]</scope>
</reference>
<dbReference type="KEGG" id="tng:GSTEN00007369G001"/>
<comment type="caution">
    <text evidence="1">The sequence shown here is derived from an EMBL/GenBank/DDBJ whole genome shotgun (WGS) entry which is preliminary data.</text>
</comment>
<accession>Q4T4D9</accession>
<reference evidence="1" key="2">
    <citation type="submission" date="2004-02" db="EMBL/GenBank/DDBJ databases">
        <authorList>
            <consortium name="Genoscope"/>
            <consortium name="Whitehead Institute Centre for Genome Research"/>
        </authorList>
    </citation>
    <scope>NUCLEOTIDE SEQUENCE</scope>
</reference>
<evidence type="ECO:0000313" key="1">
    <source>
        <dbReference type="EMBL" id="CAF92243.1"/>
    </source>
</evidence>
<sequence>MGEKLELKLKSPVGAEPAGYPWPLPVYVSVIASNSVDTCSDFVSVFVFVS</sequence>
<name>Q4T4D9_TETNG</name>